<dbReference type="PANTHER" id="PTHR23270:SF10">
    <property type="entry name" value="PROTEIN RRP5 HOMOLOG"/>
    <property type="match status" value="1"/>
</dbReference>
<dbReference type="CDD" id="cd05698">
    <property type="entry name" value="S1_Rrp5_repeat_hs6_sc5"/>
    <property type="match status" value="1"/>
</dbReference>
<feature type="domain" description="S1 motif" evidence="6">
    <location>
        <begin position="831"/>
        <end position="900"/>
    </location>
</feature>
<dbReference type="CDD" id="cd05697">
    <property type="entry name" value="S1_Rrp5_repeat_hs5"/>
    <property type="match status" value="1"/>
</dbReference>
<dbReference type="InterPro" id="IPR003029">
    <property type="entry name" value="S1_domain"/>
</dbReference>
<feature type="region of interest" description="Disordered" evidence="5">
    <location>
        <begin position="1"/>
        <end position="72"/>
    </location>
</feature>
<dbReference type="InterPro" id="IPR048058">
    <property type="entry name" value="Rrp5_S1_rpt_hs11_sc8"/>
</dbReference>
<feature type="domain" description="S1 motif" evidence="6">
    <location>
        <begin position="465"/>
        <end position="541"/>
    </location>
</feature>
<dbReference type="CDD" id="cd05702">
    <property type="entry name" value="S1_Rrp5_repeat_hs11_sc8"/>
    <property type="match status" value="1"/>
</dbReference>
<dbReference type="InterPro" id="IPR012340">
    <property type="entry name" value="NA-bd_OB-fold"/>
</dbReference>
<feature type="domain" description="S1 motif" evidence="6">
    <location>
        <begin position="1315"/>
        <end position="1386"/>
    </location>
</feature>
<feature type="domain" description="S1 motif" evidence="6">
    <location>
        <begin position="648"/>
        <end position="717"/>
    </location>
</feature>
<keyword evidence="4" id="KW-0539">Nucleus</keyword>
<dbReference type="SUPFAM" id="SSF50249">
    <property type="entry name" value="Nucleic acid-binding proteins"/>
    <property type="match status" value="12"/>
</dbReference>
<feature type="compositionally biased region" description="Acidic residues" evidence="5">
    <location>
        <begin position="1392"/>
        <end position="1401"/>
    </location>
</feature>
<evidence type="ECO:0000313" key="8">
    <source>
        <dbReference type="Proteomes" id="UP001447188"/>
    </source>
</evidence>
<sequence>MAPEKKRKRPQDGGESTPAKKPHVKKSGDASKSPKSAPDSGSSAPAAAPSALRAVRNEEESFPRGGASALTPLEFKQISNEAARDVLFEAGGAAGGEDGDAMLKKGKKKPKRRHEDKKGKNAVKEGEKKDKGSKPEGLSFKNLVPGMLVLGCISKINATDLEISLPNNLTGFVPLTSISKSFTKKVELLVEDSDEEENDKEKDGETKEDSFDLTAMFRVGQYLRACVVHSVEDVPTKKGAPGEQNQTKRRIVLSLEPCMTNAGLSPNELVVGTTVQASVSSVEDHGLIMELGISGDVKGFLAKKELGHDFTMTKMVEGQVMLCTVTGLSSNGKTVKLSADLEQKPSKKGKLAGGKSAWWVTQAPTVDAFLPGTGVEMLLTEVGNHNGLVGKIMGMLDATIDFFHVAGWSAKPLEERFKAGDKIKARIITTFPNSDPKKVGLSVLPHILSFTPSTDRDYNTILPIATTLEAAKVLHVQLKIGLFVDIGVPNIPGLVHISKISSETRVDDLSKDSGPYKVGSVHPARVTGFNAMDGMFLLSTEKKVLDQPFLRIEDIKIGEIVKGTIERVLDRGAIIVKVADGISGLVNDTHLSDIKLKNPEKKFREGVEVKCRVLSTDPVKRRLRLTLKKTLVNSDLPIMASYEDAAPGTQSVGTIITILSQGAVVQFYAGIRGFLPVSEMSEAYIQDPREHFRVGQSVNIHVISVDPENRKLRVSCKDPKSFGEEQKESLEALMIGTICSGAVVEKSDDDLIIEIENGLKGVLAIGHLTDGSREKNGNTLKKLRAGQTLNDLVILDKNIGRRLITFSMKPSLVQAAKSEGLLSTFEDVSEGKIVKGWVKNITLVGVFVSFAGGITGLALKKDLPTEVQSLPDFKYVKNQSVTTRVKRIDIEDRKFLLSLRPGGGLGVGQAEPATIDPVKPVNLVDENITSLADFIPGVVTKATIISVQQTQINVKLADNIQGRIDVSQLFDSWEDIKNKKVPLECYKKGDIIPVKVLGIHDARNHRFLPITHKTSNTKTPIFELSAKPSVVEEEGVNVLTIAQVTKGSSWVAFINNLADDCAWVNISPDIRGRIRRLDLSEDVSQLNNPVDSFPIGSALKVHVLSVDTDHNKLDLSARSLSSLSLTYETLEMGMTIPGRVTKVTDRQVIVQLSEFVSGTINLIDLMDDYSKVKLSRYHKNDVIRVYVLDLDRADRRVKLSARPSKVLSSELPVRDPQVRTIVDVNVGELRRGFVKNVSDKGLFVSLGGNVTAWVKISNLADTFLKNWKSLFVVDQLVEGKIISVKKTLGHVEMSLRPSAVSGKPKQSPLADLKEGQVVSGRVKVVMEYGVFIELDGAVSVSGLCHKSEIADGVVKDVGKLYAVGDPVKAKILRVDDKKGRINFGLKASYFADEDEDSEDGGSEGGVGLDGSESEEDEDEDRSDEDGDINLEDVKDFDSNAGEESEDVDMEDAPASPGPGLSIGGFDWTASILDRREHEASGSDEDAEEQPKKNKKSKIKQDLTGDLVTREPQSIADYERLLLGEPNSSMLWIQYLAFQLQLSEIEKAREISERALKTIAIREEKEKLNVWIAMLNMENAYGNDGSLEETFKRACQYNDAQDVHERLASIYIQSGKKAGDLFTVMIKKFSQDPKIWVNYADHLLTNNNREAARELLKRAMQALPEPNHKDFITKFAKLEFKNGDPERGRTLLENLLGTFNRKNDLWNVFLDMEMKYGNEGDENKESVRGLFKRALVEDKCSARQAKGLLKKWMDYEKRVGDEKSVEAVTRRAKEYVESKKGTED</sequence>
<feature type="domain" description="S1 motif" evidence="6">
    <location>
        <begin position="558"/>
        <end position="628"/>
    </location>
</feature>
<feature type="compositionally biased region" description="Basic and acidic residues" evidence="5">
    <location>
        <begin position="116"/>
        <end position="134"/>
    </location>
</feature>
<evidence type="ECO:0000256" key="5">
    <source>
        <dbReference type="SAM" id="MobiDB-lite"/>
    </source>
</evidence>
<evidence type="ECO:0000256" key="3">
    <source>
        <dbReference type="ARBA" id="ARBA00022737"/>
    </source>
</evidence>
<dbReference type="Pfam" id="PF23459">
    <property type="entry name" value="S1_RRP5"/>
    <property type="match status" value="2"/>
</dbReference>
<dbReference type="Pfam" id="PF00575">
    <property type="entry name" value="S1"/>
    <property type="match status" value="4"/>
</dbReference>
<comment type="subcellular location">
    <subcellularLocation>
        <location evidence="1">Nucleus</location>
        <location evidence="1">Nucleolus</location>
    </subcellularLocation>
</comment>
<dbReference type="InterPro" id="IPR055430">
    <property type="entry name" value="HAT_Syf1_CNRKL1_C"/>
</dbReference>
<dbReference type="CDD" id="cd05703">
    <property type="entry name" value="S1_Rrp5_repeat_hs12_sc9"/>
    <property type="match status" value="1"/>
</dbReference>
<feature type="domain" description="S1 motif" evidence="6">
    <location>
        <begin position="146"/>
        <end position="256"/>
    </location>
</feature>
<feature type="region of interest" description="Disordered" evidence="5">
    <location>
        <begin position="91"/>
        <end position="138"/>
    </location>
</feature>
<feature type="compositionally biased region" description="Low complexity" evidence="5">
    <location>
        <begin position="30"/>
        <end position="51"/>
    </location>
</feature>
<dbReference type="SMART" id="SM00386">
    <property type="entry name" value="HAT"/>
    <property type="match status" value="6"/>
</dbReference>
<evidence type="ECO:0000259" key="6">
    <source>
        <dbReference type="PROSITE" id="PS50126"/>
    </source>
</evidence>
<feature type="compositionally biased region" description="Basic residues" evidence="5">
    <location>
        <begin position="104"/>
        <end position="115"/>
    </location>
</feature>
<feature type="region of interest" description="Disordered" evidence="5">
    <location>
        <begin position="1392"/>
        <end position="1504"/>
    </location>
</feature>
<evidence type="ECO:0000256" key="2">
    <source>
        <dbReference type="ARBA" id="ARBA00022552"/>
    </source>
</evidence>
<feature type="domain" description="S1 motif" evidence="6">
    <location>
        <begin position="736"/>
        <end position="809"/>
    </location>
</feature>
<dbReference type="SMART" id="SM00316">
    <property type="entry name" value="S1"/>
    <property type="match status" value="12"/>
</dbReference>
<keyword evidence="3" id="KW-0677">Repeat</keyword>
<proteinExistence type="predicted"/>
<dbReference type="Proteomes" id="UP001447188">
    <property type="component" value="Unassembled WGS sequence"/>
</dbReference>
<keyword evidence="2" id="KW-0698">rRNA processing</keyword>
<evidence type="ECO:0000256" key="4">
    <source>
        <dbReference type="ARBA" id="ARBA00023242"/>
    </source>
</evidence>
<feature type="domain" description="S1 motif" evidence="6">
    <location>
        <begin position="1042"/>
        <end position="1118"/>
    </location>
</feature>
<feature type="domain" description="S1 motif" evidence="6">
    <location>
        <begin position="1133"/>
        <end position="1202"/>
    </location>
</feature>
<organism evidence="7 8">
    <name type="scientific">Discina gigas</name>
    <dbReference type="NCBI Taxonomy" id="1032678"/>
    <lineage>
        <taxon>Eukaryota</taxon>
        <taxon>Fungi</taxon>
        <taxon>Dikarya</taxon>
        <taxon>Ascomycota</taxon>
        <taxon>Pezizomycotina</taxon>
        <taxon>Pezizomycetes</taxon>
        <taxon>Pezizales</taxon>
        <taxon>Discinaceae</taxon>
        <taxon>Discina</taxon>
    </lineage>
</organism>
<feature type="compositionally biased region" description="Acidic residues" evidence="5">
    <location>
        <begin position="1440"/>
        <end position="1451"/>
    </location>
</feature>
<dbReference type="InterPro" id="IPR045209">
    <property type="entry name" value="Rrp5"/>
</dbReference>
<dbReference type="CDD" id="cd04461">
    <property type="entry name" value="S1_Rrp5_repeat_hs8_sc7"/>
    <property type="match status" value="1"/>
</dbReference>
<dbReference type="InterPro" id="IPR003107">
    <property type="entry name" value="HAT"/>
</dbReference>
<protein>
    <submittedName>
        <fullName evidence="7">rRNA biogenesis protein rrp5</fullName>
    </submittedName>
</protein>
<name>A0ABR3GUV7_9PEZI</name>
<dbReference type="PROSITE" id="PS50126">
    <property type="entry name" value="S1"/>
    <property type="match status" value="12"/>
</dbReference>
<dbReference type="EMBL" id="JBBBZM010000009">
    <property type="protein sequence ID" value="KAL0639623.1"/>
    <property type="molecule type" value="Genomic_DNA"/>
</dbReference>
<feature type="domain" description="S1 motif" evidence="6">
    <location>
        <begin position="1227"/>
        <end position="1296"/>
    </location>
</feature>
<dbReference type="InterPro" id="IPR048059">
    <property type="entry name" value="Rrp5_S1_rpt_hs1_sc1"/>
</dbReference>
<dbReference type="CDD" id="cd05693">
    <property type="entry name" value="S1_Rrp5_repeat_hs1_sc1"/>
    <property type="match status" value="1"/>
</dbReference>
<dbReference type="CDD" id="cd05706">
    <property type="entry name" value="S1_Rrp5_repeat_sc10"/>
    <property type="match status" value="1"/>
</dbReference>
<evidence type="ECO:0000256" key="1">
    <source>
        <dbReference type="ARBA" id="ARBA00004604"/>
    </source>
</evidence>
<evidence type="ECO:0000313" key="7">
    <source>
        <dbReference type="EMBL" id="KAL0639623.1"/>
    </source>
</evidence>
<reference evidence="7 8" key="1">
    <citation type="submission" date="2024-02" db="EMBL/GenBank/DDBJ databases">
        <title>Discinaceae phylogenomics.</title>
        <authorList>
            <person name="Dirks A.C."/>
            <person name="James T.Y."/>
        </authorList>
    </citation>
    <scope>NUCLEOTIDE SEQUENCE [LARGE SCALE GENOMIC DNA]</scope>
    <source>
        <strain evidence="7 8">ACD0624</strain>
    </source>
</reference>
<keyword evidence="8" id="KW-1185">Reference proteome</keyword>
<dbReference type="Gene3D" id="1.25.40.10">
    <property type="entry name" value="Tetratricopeptide repeat domain"/>
    <property type="match status" value="1"/>
</dbReference>
<accession>A0ABR3GUV7</accession>
<gene>
    <name evidence="7" type="primary">RRP5</name>
    <name evidence="7" type="ORF">Q9L58_001188</name>
</gene>
<dbReference type="InterPro" id="IPR011990">
    <property type="entry name" value="TPR-like_helical_dom_sf"/>
</dbReference>
<feature type="domain" description="S1 motif" evidence="6">
    <location>
        <begin position="937"/>
        <end position="1013"/>
    </location>
</feature>
<dbReference type="InterPro" id="IPR057302">
    <property type="entry name" value="Rrp5_S1"/>
</dbReference>
<dbReference type="SUPFAM" id="SSF48452">
    <property type="entry name" value="TPR-like"/>
    <property type="match status" value="1"/>
</dbReference>
<dbReference type="PANTHER" id="PTHR23270">
    <property type="entry name" value="PROGRAMMED CELL DEATH PROTEIN 11 PRE-RRNA PROCESSING PROTEIN RRP5"/>
    <property type="match status" value="1"/>
</dbReference>
<dbReference type="Gene3D" id="2.40.50.140">
    <property type="entry name" value="Nucleic acid-binding proteins"/>
    <property type="match status" value="12"/>
</dbReference>
<dbReference type="Pfam" id="PF23231">
    <property type="entry name" value="HAT_Syf1_CNRKL1_C"/>
    <property type="match status" value="1"/>
</dbReference>
<comment type="caution">
    <text evidence="7">The sequence shown here is derived from an EMBL/GenBank/DDBJ whole genome shotgun (WGS) entry which is preliminary data.</text>
</comment>
<feature type="compositionally biased region" description="Acidic residues" evidence="5">
    <location>
        <begin position="1411"/>
        <end position="1430"/>
    </location>
</feature>
<feature type="domain" description="S1 motif" evidence="6">
    <location>
        <begin position="272"/>
        <end position="340"/>
    </location>
</feature>